<dbReference type="SUPFAM" id="SSF81324">
    <property type="entry name" value="Voltage-gated potassium channels"/>
    <property type="match status" value="1"/>
</dbReference>
<name>A0A328PHB0_9EURY</name>
<dbReference type="Gene3D" id="1.10.287.70">
    <property type="match status" value="1"/>
</dbReference>
<dbReference type="Proteomes" id="UP000249782">
    <property type="component" value="Unassembled WGS sequence"/>
</dbReference>
<evidence type="ECO:0000256" key="1">
    <source>
        <dbReference type="SAM" id="Phobius"/>
    </source>
</evidence>
<keyword evidence="1" id="KW-0812">Transmembrane</keyword>
<proteinExistence type="predicted"/>
<sequence length="146" mass="17171">MEKDKWVFIKENWTDILAFIPIYYFRIFRFTRLIRLLRLLKILALFRKYLKGLFKFLLETHMDQAIGILLFAMFCGTLLFYSTEWGVNPSLKSLADSLWHAITTTMAGEVIIAPITFYGKLITILLMFVGITFFWVFNSITSIMVC</sequence>
<organism evidence="2 3">
    <name type="scientific">Methanothermobacter tenebrarum</name>
    <dbReference type="NCBI Taxonomy" id="680118"/>
    <lineage>
        <taxon>Archaea</taxon>
        <taxon>Methanobacteriati</taxon>
        <taxon>Methanobacteriota</taxon>
        <taxon>Methanomada group</taxon>
        <taxon>Methanobacteria</taxon>
        <taxon>Methanobacteriales</taxon>
        <taxon>Methanobacteriaceae</taxon>
        <taxon>Methanothermobacter</taxon>
    </lineage>
</organism>
<evidence type="ECO:0008006" key="4">
    <source>
        <dbReference type="Google" id="ProtNLM"/>
    </source>
</evidence>
<gene>
    <name evidence="2" type="ORF">DPC56_04665</name>
</gene>
<protein>
    <recommendedName>
        <fullName evidence="4">Two pore domain potassium channel family protein</fullName>
    </recommendedName>
</protein>
<feature type="transmembrane region" description="Helical" evidence="1">
    <location>
        <begin position="124"/>
        <end position="145"/>
    </location>
</feature>
<evidence type="ECO:0000313" key="3">
    <source>
        <dbReference type="Proteomes" id="UP000249782"/>
    </source>
</evidence>
<reference evidence="2 3" key="1">
    <citation type="submission" date="2018-06" db="EMBL/GenBank/DDBJ databases">
        <title>Draft genome sequence of hyperthermophilic methanogen Methanothermobacter tenebrarum sp. MCM-B 1447.</title>
        <authorList>
            <person name="Pore S.D."/>
            <person name="Dagar S."/>
            <person name="Dhakephalkar P.K."/>
        </authorList>
    </citation>
    <scope>NUCLEOTIDE SEQUENCE [LARGE SCALE GENOMIC DNA]</scope>
    <source>
        <strain evidence="2 3">MCM B 1447</strain>
    </source>
</reference>
<keyword evidence="3" id="KW-1185">Reference proteome</keyword>
<dbReference type="AlphaFoldDB" id="A0A328PHB0"/>
<evidence type="ECO:0000313" key="2">
    <source>
        <dbReference type="EMBL" id="RAO79215.1"/>
    </source>
</evidence>
<dbReference type="EMBL" id="QLOE01000004">
    <property type="protein sequence ID" value="RAO79215.1"/>
    <property type="molecule type" value="Genomic_DNA"/>
</dbReference>
<accession>A0A328PHB0</accession>
<keyword evidence="1" id="KW-1133">Transmembrane helix</keyword>
<comment type="caution">
    <text evidence="2">The sequence shown here is derived from an EMBL/GenBank/DDBJ whole genome shotgun (WGS) entry which is preliminary data.</text>
</comment>
<keyword evidence="1" id="KW-0472">Membrane</keyword>
<feature type="transmembrane region" description="Helical" evidence="1">
    <location>
        <begin position="65"/>
        <end position="83"/>
    </location>
</feature>